<accession>A0A1I7ZX81</accession>
<keyword evidence="8" id="KW-1185">Reference proteome</keyword>
<keyword evidence="2" id="KW-0597">Phosphoprotein</keyword>
<dbReference type="WBParaSite" id="L893_g30809.t1">
    <property type="protein sequence ID" value="L893_g30809.t1"/>
    <property type="gene ID" value="L893_g30809"/>
</dbReference>
<reference evidence="9" key="1">
    <citation type="submission" date="2016-11" db="UniProtKB">
        <authorList>
            <consortium name="WormBaseParasite"/>
        </authorList>
    </citation>
    <scope>IDENTIFICATION</scope>
</reference>
<comment type="similarity">
    <text evidence="5">Belongs to the BAF family.</text>
</comment>
<dbReference type="FunFam" id="1.10.150.40:FF:000005">
    <property type="entry name" value="Barrier-to-autointegration factor 1"/>
    <property type="match status" value="1"/>
</dbReference>
<evidence type="ECO:0000256" key="3">
    <source>
        <dbReference type="ARBA" id="ARBA00023125"/>
    </source>
</evidence>
<comment type="subcellular location">
    <subcellularLocation>
        <location evidence="1">Nucleus</location>
    </subcellularLocation>
</comment>
<dbReference type="GO" id="GO:0005634">
    <property type="term" value="C:nucleus"/>
    <property type="evidence" value="ECO:0007669"/>
    <property type="project" value="UniProtKB-SubCell"/>
</dbReference>
<evidence type="ECO:0000256" key="4">
    <source>
        <dbReference type="ARBA" id="ARBA00023242"/>
    </source>
</evidence>
<name>A0A1I7ZX81_9BILA</name>
<evidence type="ECO:0000256" key="2">
    <source>
        <dbReference type="ARBA" id="ARBA00022553"/>
    </source>
</evidence>
<dbReference type="SMART" id="SM01023">
    <property type="entry name" value="BAF"/>
    <property type="match status" value="1"/>
</dbReference>
<dbReference type="PANTHER" id="PTHR47507">
    <property type="entry name" value="BARRIER TO AUTOINTEGRATION FACTOR 2"/>
    <property type="match status" value="1"/>
</dbReference>
<organism evidence="8 9">
    <name type="scientific">Steinernema glaseri</name>
    <dbReference type="NCBI Taxonomy" id="37863"/>
    <lineage>
        <taxon>Eukaryota</taxon>
        <taxon>Metazoa</taxon>
        <taxon>Ecdysozoa</taxon>
        <taxon>Nematoda</taxon>
        <taxon>Chromadorea</taxon>
        <taxon>Rhabditida</taxon>
        <taxon>Tylenchina</taxon>
        <taxon>Panagrolaimomorpha</taxon>
        <taxon>Strongyloidoidea</taxon>
        <taxon>Steinernematidae</taxon>
        <taxon>Steinernema</taxon>
    </lineage>
</organism>
<dbReference type="GO" id="GO:0000793">
    <property type="term" value="C:condensed chromosome"/>
    <property type="evidence" value="ECO:0007669"/>
    <property type="project" value="TreeGrafter"/>
</dbReference>
<evidence type="ECO:0000313" key="9">
    <source>
        <dbReference type="WBParaSite" id="L893_g30809.t1"/>
    </source>
</evidence>
<evidence type="ECO:0000256" key="5">
    <source>
        <dbReference type="ARBA" id="ARBA00038496"/>
    </source>
</evidence>
<sequence>MWVLRWCACGGANMSTTSVKHREFVGEPMGEKEVTAVPGIGPTYGAKLSEKGFDKAYVLFGQFLLLKKEQELFVDFLKEEAGVTANHANSCYNCFKEWAEQFI</sequence>
<dbReference type="Gene3D" id="1.10.150.40">
    <property type="entry name" value="Barrier-to-autointegration factor, BAF"/>
    <property type="match status" value="1"/>
</dbReference>
<evidence type="ECO:0000256" key="1">
    <source>
        <dbReference type="ARBA" id="ARBA00004123"/>
    </source>
</evidence>
<keyword evidence="3" id="KW-0238">DNA-binding</keyword>
<dbReference type="InterPro" id="IPR036617">
    <property type="entry name" value="BAF_sf"/>
</dbReference>
<comment type="subunit">
    <text evidence="6">Interacts with emr-1 and lem-2. Interacts with lem-4l, leading to decreased phosphorylation by VRK1 and promoting dephosphorylation by protein phosphatase 2A (PP2A).</text>
</comment>
<proteinExistence type="inferred from homology"/>
<dbReference type="InterPro" id="IPR004122">
    <property type="entry name" value="BAF_prot"/>
</dbReference>
<evidence type="ECO:0000313" key="8">
    <source>
        <dbReference type="Proteomes" id="UP000095287"/>
    </source>
</evidence>
<dbReference type="GO" id="GO:0003677">
    <property type="term" value="F:DNA binding"/>
    <property type="evidence" value="ECO:0007669"/>
    <property type="project" value="UniProtKB-KW"/>
</dbReference>
<protein>
    <recommendedName>
        <fullName evidence="7">Barrier-to-autointegration factor 1</fullName>
    </recommendedName>
</protein>
<dbReference type="SUPFAM" id="SSF47798">
    <property type="entry name" value="Barrier-to-autointegration factor, BAF"/>
    <property type="match status" value="1"/>
</dbReference>
<dbReference type="Proteomes" id="UP000095287">
    <property type="component" value="Unplaced"/>
</dbReference>
<dbReference type="AlphaFoldDB" id="A0A1I7ZX81"/>
<dbReference type="PANTHER" id="PTHR47507:SF6">
    <property type="entry name" value="BARRIER-TO-AUTOINTEGRATION FACTOR"/>
    <property type="match status" value="1"/>
</dbReference>
<keyword evidence="4" id="KW-0539">Nucleus</keyword>
<evidence type="ECO:0000256" key="6">
    <source>
        <dbReference type="ARBA" id="ARBA00064955"/>
    </source>
</evidence>
<dbReference type="GO" id="GO:0051276">
    <property type="term" value="P:chromosome organization"/>
    <property type="evidence" value="ECO:0007669"/>
    <property type="project" value="TreeGrafter"/>
</dbReference>
<evidence type="ECO:0000256" key="7">
    <source>
        <dbReference type="ARBA" id="ARBA00069025"/>
    </source>
</evidence>
<dbReference type="InterPro" id="IPR051387">
    <property type="entry name" value="BAF"/>
</dbReference>
<dbReference type="Pfam" id="PF02961">
    <property type="entry name" value="SAM_BAF"/>
    <property type="match status" value="1"/>
</dbReference>